<dbReference type="CDD" id="cd06170">
    <property type="entry name" value="LuxR_C_like"/>
    <property type="match status" value="1"/>
</dbReference>
<evidence type="ECO:0000256" key="1">
    <source>
        <dbReference type="ARBA" id="ARBA00022553"/>
    </source>
</evidence>
<dbReference type="SUPFAM" id="SSF46894">
    <property type="entry name" value="C-terminal effector domain of the bipartite response regulators"/>
    <property type="match status" value="1"/>
</dbReference>
<dbReference type="AlphaFoldDB" id="A0A6J4NTB9"/>
<dbReference type="SMART" id="SM00421">
    <property type="entry name" value="HTH_LUXR"/>
    <property type="match status" value="1"/>
</dbReference>
<dbReference type="Pfam" id="PF00196">
    <property type="entry name" value="GerE"/>
    <property type="match status" value="1"/>
</dbReference>
<dbReference type="CDD" id="cd17535">
    <property type="entry name" value="REC_NarL-like"/>
    <property type="match status" value="1"/>
</dbReference>
<dbReference type="Gene3D" id="3.40.50.2300">
    <property type="match status" value="1"/>
</dbReference>
<feature type="domain" description="Response regulatory" evidence="5">
    <location>
        <begin position="4"/>
        <end position="120"/>
    </location>
</feature>
<keyword evidence="2" id="KW-0238">DNA-binding</keyword>
<reference evidence="6" key="1">
    <citation type="submission" date="2020-02" db="EMBL/GenBank/DDBJ databases">
        <authorList>
            <person name="Meier V. D."/>
        </authorList>
    </citation>
    <scope>NUCLEOTIDE SEQUENCE</scope>
    <source>
        <strain evidence="6">AVDCRST_MAG22</strain>
    </source>
</reference>
<dbReference type="GO" id="GO:0006355">
    <property type="term" value="P:regulation of DNA-templated transcription"/>
    <property type="evidence" value="ECO:0007669"/>
    <property type="project" value="InterPro"/>
</dbReference>
<feature type="domain" description="HTH luxR-type" evidence="4">
    <location>
        <begin position="141"/>
        <end position="206"/>
    </location>
</feature>
<dbReference type="PANTHER" id="PTHR43214">
    <property type="entry name" value="TWO-COMPONENT RESPONSE REGULATOR"/>
    <property type="match status" value="1"/>
</dbReference>
<dbReference type="GO" id="GO:0003677">
    <property type="term" value="F:DNA binding"/>
    <property type="evidence" value="ECO:0007669"/>
    <property type="project" value="UniProtKB-KW"/>
</dbReference>
<evidence type="ECO:0000313" key="6">
    <source>
        <dbReference type="EMBL" id="CAA9397641.1"/>
    </source>
</evidence>
<dbReference type="PANTHER" id="PTHR43214:SF42">
    <property type="entry name" value="TRANSCRIPTIONAL REGULATORY PROTEIN DESR"/>
    <property type="match status" value="1"/>
</dbReference>
<dbReference type="SUPFAM" id="SSF52172">
    <property type="entry name" value="CheY-like"/>
    <property type="match status" value="1"/>
</dbReference>
<dbReference type="InterPro" id="IPR001789">
    <property type="entry name" value="Sig_transdc_resp-reg_receiver"/>
</dbReference>
<evidence type="ECO:0000259" key="5">
    <source>
        <dbReference type="PROSITE" id="PS50110"/>
    </source>
</evidence>
<keyword evidence="1" id="KW-0597">Phosphoprotein</keyword>
<protein>
    <submittedName>
        <fullName evidence="6">Two-component transcriptional response regulator, LuxR family</fullName>
    </submittedName>
</protein>
<dbReference type="GO" id="GO:0000160">
    <property type="term" value="P:phosphorelay signal transduction system"/>
    <property type="evidence" value="ECO:0007669"/>
    <property type="project" value="InterPro"/>
</dbReference>
<dbReference type="PROSITE" id="PS00622">
    <property type="entry name" value="HTH_LUXR_1"/>
    <property type="match status" value="1"/>
</dbReference>
<dbReference type="EMBL" id="CADCUV010000045">
    <property type="protein sequence ID" value="CAA9397641.1"/>
    <property type="molecule type" value="Genomic_DNA"/>
</dbReference>
<dbReference type="InterPro" id="IPR011006">
    <property type="entry name" value="CheY-like_superfamily"/>
</dbReference>
<dbReference type="Pfam" id="PF00072">
    <property type="entry name" value="Response_reg"/>
    <property type="match status" value="1"/>
</dbReference>
<dbReference type="InterPro" id="IPR000792">
    <property type="entry name" value="Tscrpt_reg_LuxR_C"/>
</dbReference>
<organism evidence="6">
    <name type="scientific">uncultured Rubrobacteraceae bacterium</name>
    <dbReference type="NCBI Taxonomy" id="349277"/>
    <lineage>
        <taxon>Bacteria</taxon>
        <taxon>Bacillati</taxon>
        <taxon>Actinomycetota</taxon>
        <taxon>Rubrobacteria</taxon>
        <taxon>Rubrobacterales</taxon>
        <taxon>Rubrobacteraceae</taxon>
        <taxon>environmental samples</taxon>
    </lineage>
</organism>
<evidence type="ECO:0000256" key="3">
    <source>
        <dbReference type="PROSITE-ProRule" id="PRU00169"/>
    </source>
</evidence>
<name>A0A6J4NTB9_9ACTN</name>
<dbReference type="PROSITE" id="PS50043">
    <property type="entry name" value="HTH_LUXR_2"/>
    <property type="match status" value="1"/>
</dbReference>
<gene>
    <name evidence="6" type="ORF">AVDCRST_MAG22-984</name>
</gene>
<accession>A0A6J4NTB9</accession>
<dbReference type="InterPro" id="IPR016032">
    <property type="entry name" value="Sig_transdc_resp-reg_C-effctor"/>
</dbReference>
<comment type="caution">
    <text evidence="3">Lacks conserved residue(s) required for the propagation of feature annotation.</text>
</comment>
<sequence length="236" mass="25662">MPIRIHLADDHTMFREGLAAILGSQNDVDVVGQSSTGAEALEIVGRSRPDVVVTQLDMQIKEAEEILSGIRSASPESRIVVLTLWDNLRYLQAISRMGIDAYLHKSSSSEELIATIGLLSSTRDGGNAVVSMPRDLLQRIGEEPMGALSERETEVLVLAARGLSNRLIGQELHLAEATVKRHLANVYQKIGVRSRSEAVRRALAEQWIGIREITSADRYASPDGFAGRDGQGPDGP</sequence>
<dbReference type="InterPro" id="IPR058245">
    <property type="entry name" value="NreC/VraR/RcsB-like_REC"/>
</dbReference>
<evidence type="ECO:0000256" key="2">
    <source>
        <dbReference type="ARBA" id="ARBA00023125"/>
    </source>
</evidence>
<dbReference type="SMART" id="SM00448">
    <property type="entry name" value="REC"/>
    <property type="match status" value="1"/>
</dbReference>
<evidence type="ECO:0000259" key="4">
    <source>
        <dbReference type="PROSITE" id="PS50043"/>
    </source>
</evidence>
<dbReference type="InterPro" id="IPR039420">
    <property type="entry name" value="WalR-like"/>
</dbReference>
<dbReference type="PRINTS" id="PR00038">
    <property type="entry name" value="HTHLUXR"/>
</dbReference>
<proteinExistence type="predicted"/>
<dbReference type="PROSITE" id="PS50110">
    <property type="entry name" value="RESPONSE_REGULATORY"/>
    <property type="match status" value="1"/>
</dbReference>